<comment type="caution">
    <text evidence="2">The sequence shown here is derived from an EMBL/GenBank/DDBJ whole genome shotgun (WGS) entry which is preliminary data.</text>
</comment>
<protein>
    <submittedName>
        <fullName evidence="2">Uncharacterized protein</fullName>
    </submittedName>
</protein>
<gene>
    <name evidence="2" type="ORF">ElyMa_005616700</name>
</gene>
<sequence>MLWIASRGYILLVKVRSWTISRGYILLVKTRSWTVSGGYNELVKTRSFSFLICQANVLVSSLCLDDFGVDLLVTSNSTPRTTRPELSVRHLPSSVEARTASN</sequence>
<accession>A0AAV4F6C4</accession>
<dbReference type="Proteomes" id="UP000762676">
    <property type="component" value="Unassembled WGS sequence"/>
</dbReference>
<keyword evidence="3" id="KW-1185">Reference proteome</keyword>
<evidence type="ECO:0000313" key="3">
    <source>
        <dbReference type="Proteomes" id="UP000762676"/>
    </source>
</evidence>
<dbReference type="EMBL" id="BMAT01011219">
    <property type="protein sequence ID" value="GFR68772.1"/>
    <property type="molecule type" value="Genomic_DNA"/>
</dbReference>
<reference evidence="2 3" key="1">
    <citation type="journal article" date="2021" name="Elife">
        <title>Chloroplast acquisition without the gene transfer in kleptoplastic sea slugs, Plakobranchus ocellatus.</title>
        <authorList>
            <person name="Maeda T."/>
            <person name="Takahashi S."/>
            <person name="Yoshida T."/>
            <person name="Shimamura S."/>
            <person name="Takaki Y."/>
            <person name="Nagai Y."/>
            <person name="Toyoda A."/>
            <person name="Suzuki Y."/>
            <person name="Arimoto A."/>
            <person name="Ishii H."/>
            <person name="Satoh N."/>
            <person name="Nishiyama T."/>
            <person name="Hasebe M."/>
            <person name="Maruyama T."/>
            <person name="Minagawa J."/>
            <person name="Obokata J."/>
            <person name="Shigenobu S."/>
        </authorList>
    </citation>
    <scope>NUCLEOTIDE SEQUENCE [LARGE SCALE GENOMIC DNA]</scope>
</reference>
<name>A0AAV4F6C4_9GAST</name>
<feature type="region of interest" description="Disordered" evidence="1">
    <location>
        <begin position="78"/>
        <end position="102"/>
    </location>
</feature>
<proteinExistence type="predicted"/>
<organism evidence="2 3">
    <name type="scientific">Elysia marginata</name>
    <dbReference type="NCBI Taxonomy" id="1093978"/>
    <lineage>
        <taxon>Eukaryota</taxon>
        <taxon>Metazoa</taxon>
        <taxon>Spiralia</taxon>
        <taxon>Lophotrochozoa</taxon>
        <taxon>Mollusca</taxon>
        <taxon>Gastropoda</taxon>
        <taxon>Heterobranchia</taxon>
        <taxon>Euthyneura</taxon>
        <taxon>Panpulmonata</taxon>
        <taxon>Sacoglossa</taxon>
        <taxon>Placobranchoidea</taxon>
        <taxon>Plakobranchidae</taxon>
        <taxon>Elysia</taxon>
    </lineage>
</organism>
<evidence type="ECO:0000256" key="1">
    <source>
        <dbReference type="SAM" id="MobiDB-lite"/>
    </source>
</evidence>
<dbReference type="AlphaFoldDB" id="A0AAV4F6C4"/>
<evidence type="ECO:0000313" key="2">
    <source>
        <dbReference type="EMBL" id="GFR68772.1"/>
    </source>
</evidence>